<gene>
    <name evidence="1" type="ORF">SAMN05216516_10553</name>
</gene>
<dbReference type="Proteomes" id="UP000242222">
    <property type="component" value="Unassembled WGS sequence"/>
</dbReference>
<evidence type="ECO:0000313" key="2">
    <source>
        <dbReference type="Proteomes" id="UP000242222"/>
    </source>
</evidence>
<proteinExistence type="predicted"/>
<keyword evidence="2" id="KW-1185">Reference proteome</keyword>
<evidence type="ECO:0000313" key="1">
    <source>
        <dbReference type="EMBL" id="SFN30261.1"/>
    </source>
</evidence>
<accession>A0A1I4XWH6</accession>
<organism evidence="1 2">
    <name type="scientific">Izhakiella capsodis</name>
    <dbReference type="NCBI Taxonomy" id="1367852"/>
    <lineage>
        <taxon>Bacteria</taxon>
        <taxon>Pseudomonadati</taxon>
        <taxon>Pseudomonadota</taxon>
        <taxon>Gammaproteobacteria</taxon>
        <taxon>Enterobacterales</taxon>
        <taxon>Erwiniaceae</taxon>
        <taxon>Izhakiella</taxon>
    </lineage>
</organism>
<sequence>MTKNFTKLTRKIIPIHLQRVSKLSPADVLSQAGYKRLINERLVDYGEGDKVQHNVHL</sequence>
<reference evidence="2" key="1">
    <citation type="submission" date="2016-10" db="EMBL/GenBank/DDBJ databases">
        <authorList>
            <person name="Varghese N."/>
            <person name="Submissions S."/>
        </authorList>
    </citation>
    <scope>NUCLEOTIDE SEQUENCE [LARGE SCALE GENOMIC DNA]</scope>
    <source>
        <strain evidence="2">N6PO6</strain>
    </source>
</reference>
<protein>
    <submittedName>
        <fullName evidence="1">Uncharacterized protein</fullName>
    </submittedName>
</protein>
<dbReference type="EMBL" id="FOVC01000005">
    <property type="protein sequence ID" value="SFN30261.1"/>
    <property type="molecule type" value="Genomic_DNA"/>
</dbReference>
<dbReference type="STRING" id="1367852.SAMN05216516_10553"/>
<name>A0A1I4XWH6_9GAMM</name>
<dbReference type="AlphaFoldDB" id="A0A1I4XWH6"/>